<reference evidence="2 3" key="1">
    <citation type="journal article" date="2021" name="Elife">
        <title>Chloroplast acquisition without the gene transfer in kleptoplastic sea slugs, Plakobranchus ocellatus.</title>
        <authorList>
            <person name="Maeda T."/>
            <person name="Takahashi S."/>
            <person name="Yoshida T."/>
            <person name="Shimamura S."/>
            <person name="Takaki Y."/>
            <person name="Nagai Y."/>
            <person name="Toyoda A."/>
            <person name="Suzuki Y."/>
            <person name="Arimoto A."/>
            <person name="Ishii H."/>
            <person name="Satoh N."/>
            <person name="Nishiyama T."/>
            <person name="Hasebe M."/>
            <person name="Maruyama T."/>
            <person name="Minagawa J."/>
            <person name="Obokata J."/>
            <person name="Shigenobu S."/>
        </authorList>
    </citation>
    <scope>NUCLEOTIDE SEQUENCE [LARGE SCALE GENOMIC DNA]</scope>
</reference>
<dbReference type="EMBL" id="BMAT01008389">
    <property type="protein sequence ID" value="GFR83882.1"/>
    <property type="molecule type" value="Genomic_DNA"/>
</dbReference>
<accession>A0AAV4GEP4</accession>
<evidence type="ECO:0000313" key="3">
    <source>
        <dbReference type="Proteomes" id="UP000762676"/>
    </source>
</evidence>
<dbReference type="Proteomes" id="UP000762676">
    <property type="component" value="Unassembled WGS sequence"/>
</dbReference>
<evidence type="ECO:0000256" key="1">
    <source>
        <dbReference type="SAM" id="MobiDB-lite"/>
    </source>
</evidence>
<gene>
    <name evidence="2" type="ORF">ElyMa_004135600</name>
</gene>
<proteinExistence type="predicted"/>
<keyword evidence="3" id="KW-1185">Reference proteome</keyword>
<organism evidence="2 3">
    <name type="scientific">Elysia marginata</name>
    <dbReference type="NCBI Taxonomy" id="1093978"/>
    <lineage>
        <taxon>Eukaryota</taxon>
        <taxon>Metazoa</taxon>
        <taxon>Spiralia</taxon>
        <taxon>Lophotrochozoa</taxon>
        <taxon>Mollusca</taxon>
        <taxon>Gastropoda</taxon>
        <taxon>Heterobranchia</taxon>
        <taxon>Euthyneura</taxon>
        <taxon>Panpulmonata</taxon>
        <taxon>Sacoglossa</taxon>
        <taxon>Placobranchoidea</taxon>
        <taxon>Plakobranchidae</taxon>
        <taxon>Elysia</taxon>
    </lineage>
</organism>
<name>A0AAV4GEP4_9GAST</name>
<evidence type="ECO:0000313" key="2">
    <source>
        <dbReference type="EMBL" id="GFR83882.1"/>
    </source>
</evidence>
<sequence length="105" mass="11542">MENYSSAKFPAPDIDISSPKKQSVCPEDPLIGQERHFCFKGLSDGKATATADLFRILKLIWDTEVVPPEIVKGSFIILYEKGTKVISETTAQSVYPATPTSCHLP</sequence>
<feature type="region of interest" description="Disordered" evidence="1">
    <location>
        <begin position="1"/>
        <end position="22"/>
    </location>
</feature>
<protein>
    <submittedName>
        <fullName evidence="2">Uncharacterized protein</fullName>
    </submittedName>
</protein>
<comment type="caution">
    <text evidence="2">The sequence shown here is derived from an EMBL/GenBank/DDBJ whole genome shotgun (WGS) entry which is preliminary data.</text>
</comment>
<dbReference type="AlphaFoldDB" id="A0AAV4GEP4"/>